<dbReference type="OrthoDB" id="6057438at2"/>
<reference evidence="1 2" key="1">
    <citation type="submission" date="2012-06" db="EMBL/GenBank/DDBJ databases">
        <title>Complete sequence of Thiocystis violascens DSM 198.</title>
        <authorList>
            <consortium name="US DOE Joint Genome Institute"/>
            <person name="Lucas S."/>
            <person name="Han J."/>
            <person name="Lapidus A."/>
            <person name="Cheng J.-F."/>
            <person name="Goodwin L."/>
            <person name="Pitluck S."/>
            <person name="Peters L."/>
            <person name="Ovchinnikova G."/>
            <person name="Teshima H."/>
            <person name="Detter J.C."/>
            <person name="Han C."/>
            <person name="Tapia R."/>
            <person name="Land M."/>
            <person name="Hauser L."/>
            <person name="Kyrpides N."/>
            <person name="Ivanova N."/>
            <person name="Pagani I."/>
            <person name="Vogl K."/>
            <person name="Liu Z."/>
            <person name="Frigaard N.-U."/>
            <person name="Bryant D."/>
            <person name="Woyke T."/>
        </authorList>
    </citation>
    <scope>NUCLEOTIDE SEQUENCE [LARGE SCALE GENOMIC DNA]</scope>
    <source>
        <strain evidence="2">ATCC 17096 / DSM 198 / 6111</strain>
    </source>
</reference>
<gene>
    <name evidence="1" type="ordered locus">Thivi_1233</name>
</gene>
<proteinExistence type="predicted"/>
<dbReference type="Proteomes" id="UP000006062">
    <property type="component" value="Chromosome"/>
</dbReference>
<dbReference type="AlphaFoldDB" id="I3Y8D8"/>
<organism evidence="1 2">
    <name type="scientific">Thiocystis violascens (strain ATCC 17096 / DSM 198 / 6111)</name>
    <name type="common">Chromatium violascens</name>
    <dbReference type="NCBI Taxonomy" id="765911"/>
    <lineage>
        <taxon>Bacteria</taxon>
        <taxon>Pseudomonadati</taxon>
        <taxon>Pseudomonadota</taxon>
        <taxon>Gammaproteobacteria</taxon>
        <taxon>Chromatiales</taxon>
        <taxon>Chromatiaceae</taxon>
        <taxon>Thiocystis</taxon>
    </lineage>
</organism>
<dbReference type="eggNOG" id="ENOG5030TPA">
    <property type="taxonomic scope" value="Bacteria"/>
</dbReference>
<sequence length="177" mass="20997">MDDQLLKKYLQYASTEEAFAVLFVKKHLAQAKGHWVDIVDCRRYEMSSDNLHFRFVIGGLYKRKIQPRYPSKSAYTIDGKFDEHGYYLMVRALTWETAHKDIEQQKSKNEASRKFKITGTSYDKNRGNKDFFRKDAPPEIKVLANNLNDRTNPLWDQALRYANKPEFIYEIKKIYIN</sequence>
<dbReference type="EMBL" id="CP003154">
    <property type="protein sequence ID" value="AFL73256.1"/>
    <property type="molecule type" value="Genomic_DNA"/>
</dbReference>
<evidence type="ECO:0000313" key="2">
    <source>
        <dbReference type="Proteomes" id="UP000006062"/>
    </source>
</evidence>
<dbReference type="RefSeq" id="WP_014777740.1">
    <property type="nucleotide sequence ID" value="NC_018012.1"/>
</dbReference>
<evidence type="ECO:0000313" key="1">
    <source>
        <dbReference type="EMBL" id="AFL73256.1"/>
    </source>
</evidence>
<dbReference type="KEGG" id="tvi:Thivi_1233"/>
<name>I3Y8D8_THIV6</name>
<protein>
    <submittedName>
        <fullName evidence="1">Uncharacterized protein</fullName>
    </submittedName>
</protein>
<dbReference type="HOGENOM" id="CLU_1517262_0_0_6"/>
<accession>I3Y8D8</accession>
<keyword evidence="2" id="KW-1185">Reference proteome</keyword>